<dbReference type="Pfam" id="PF00004">
    <property type="entry name" value="AAA"/>
    <property type="match status" value="1"/>
</dbReference>
<keyword evidence="3" id="KW-0067">ATP-binding</keyword>
<dbReference type="InterPro" id="IPR003959">
    <property type="entry name" value="ATPase_AAA_core"/>
</dbReference>
<evidence type="ECO:0000256" key="2">
    <source>
        <dbReference type="ARBA" id="ARBA00022741"/>
    </source>
</evidence>
<dbReference type="Gene3D" id="3.40.50.300">
    <property type="entry name" value="P-loop containing nucleotide triphosphate hydrolases"/>
    <property type="match status" value="1"/>
</dbReference>
<protein>
    <submittedName>
        <fullName evidence="6">P-loop containing nucleoside triphosphate hydrolase protein</fullName>
    </submittedName>
</protein>
<comment type="similarity">
    <text evidence="1">Belongs to the AAA ATPase family.</text>
</comment>
<dbReference type="EMBL" id="JARVKM010000091">
    <property type="protein sequence ID" value="KAK9770532.1"/>
    <property type="molecule type" value="Genomic_DNA"/>
</dbReference>
<comment type="caution">
    <text evidence="6">The sequence shown here is derived from an EMBL/GenBank/DDBJ whole genome shotgun (WGS) entry which is preliminary data.</text>
</comment>
<name>A0ABR2X9V0_9PEZI</name>
<dbReference type="PANTHER" id="PTHR23073">
    <property type="entry name" value="26S PROTEASOME REGULATORY SUBUNIT"/>
    <property type="match status" value="1"/>
</dbReference>
<dbReference type="GO" id="GO:0016787">
    <property type="term" value="F:hydrolase activity"/>
    <property type="evidence" value="ECO:0007669"/>
    <property type="project" value="UniProtKB-KW"/>
</dbReference>
<accession>A0ABR2X9V0</accession>
<reference evidence="6 7" key="1">
    <citation type="submission" date="2024-02" db="EMBL/GenBank/DDBJ databases">
        <title>First draft genome assembly of two strains of Seiridium cardinale.</title>
        <authorList>
            <person name="Emiliani G."/>
            <person name="Scali E."/>
        </authorList>
    </citation>
    <scope>NUCLEOTIDE SEQUENCE [LARGE SCALE GENOMIC DNA]</scope>
    <source>
        <strain evidence="6 7">BM-138-000479</strain>
    </source>
</reference>
<dbReference type="SUPFAM" id="SSF52540">
    <property type="entry name" value="P-loop containing nucleoside triphosphate hydrolases"/>
    <property type="match status" value="1"/>
</dbReference>
<evidence type="ECO:0000259" key="5">
    <source>
        <dbReference type="SMART" id="SM00382"/>
    </source>
</evidence>
<evidence type="ECO:0000313" key="6">
    <source>
        <dbReference type="EMBL" id="KAK9770532.1"/>
    </source>
</evidence>
<feature type="domain" description="AAA+ ATPase" evidence="5">
    <location>
        <begin position="227"/>
        <end position="351"/>
    </location>
</feature>
<sequence length="525" mass="59985">MDPLEPFTFVTGTESSPPEFFDPYLDRTSAKVADLQTHLLTDLRTQYPELIVTDVFITPSGNVNLLQFAAAGYAQADLDLDDEPIVRWRGYAAPRTRHGQGSLAESRFFAKYRYSWNNEHFILYTVIVGLQQLQYILKEPRGNESTLSNSAITDKLIMTIGEWYSVDEDFIYVYDGYWSASKALFEQVRKASWDKVILDPKMKKDLTDVSGKFFDSKDIYEEYGVPWKRGLIFHGPVGNGKTISIKALMHTLYQRKKKIPSLYVKSAPQTYSIRSVFQFARSMSPCLLVLEDIETIVTANTRSYFFNEVDGLENNDGILMVATTNYLDRLDPGLSKRPSRFDRKYLFPLPNLDERALYCEYWQSKLDGKPNIDFPKSLCQPIAELMDNFSFAYMQEAYVATLLVLARGQDPDNEPVSAFEAEGGPEQYEFYRVMKDQVKILRDDMGKSSISPFVPAPQLPLYDQPSGASRIGSRIGGRRSIGECAEPSQAEAREARTPPIRRESQQSNQVFGDVRELRRHFPVRE</sequence>
<dbReference type="CDD" id="cd19481">
    <property type="entry name" value="RecA-like_protease"/>
    <property type="match status" value="1"/>
</dbReference>
<evidence type="ECO:0000256" key="3">
    <source>
        <dbReference type="ARBA" id="ARBA00022840"/>
    </source>
</evidence>
<keyword evidence="6" id="KW-0378">Hydrolase</keyword>
<feature type="region of interest" description="Disordered" evidence="4">
    <location>
        <begin position="465"/>
        <end position="525"/>
    </location>
</feature>
<evidence type="ECO:0000256" key="4">
    <source>
        <dbReference type="SAM" id="MobiDB-lite"/>
    </source>
</evidence>
<dbReference type="InterPro" id="IPR003593">
    <property type="entry name" value="AAA+_ATPase"/>
</dbReference>
<dbReference type="InterPro" id="IPR027417">
    <property type="entry name" value="P-loop_NTPase"/>
</dbReference>
<proteinExistence type="inferred from homology"/>
<organism evidence="6 7">
    <name type="scientific">Seiridium cardinale</name>
    <dbReference type="NCBI Taxonomy" id="138064"/>
    <lineage>
        <taxon>Eukaryota</taxon>
        <taxon>Fungi</taxon>
        <taxon>Dikarya</taxon>
        <taxon>Ascomycota</taxon>
        <taxon>Pezizomycotina</taxon>
        <taxon>Sordariomycetes</taxon>
        <taxon>Xylariomycetidae</taxon>
        <taxon>Amphisphaeriales</taxon>
        <taxon>Sporocadaceae</taxon>
        <taxon>Seiridium</taxon>
    </lineage>
</organism>
<dbReference type="SMART" id="SM00382">
    <property type="entry name" value="AAA"/>
    <property type="match status" value="1"/>
</dbReference>
<feature type="compositionally biased region" description="Basic and acidic residues" evidence="4">
    <location>
        <begin position="491"/>
        <end position="504"/>
    </location>
</feature>
<keyword evidence="2" id="KW-0547">Nucleotide-binding</keyword>
<dbReference type="InterPro" id="IPR050221">
    <property type="entry name" value="26S_Proteasome_ATPase"/>
</dbReference>
<dbReference type="Proteomes" id="UP001465668">
    <property type="component" value="Unassembled WGS sequence"/>
</dbReference>
<keyword evidence="7" id="KW-1185">Reference proteome</keyword>
<gene>
    <name evidence="6" type="ORF">SCAR479_12803</name>
</gene>
<evidence type="ECO:0000256" key="1">
    <source>
        <dbReference type="ARBA" id="ARBA00006914"/>
    </source>
</evidence>
<evidence type="ECO:0000313" key="7">
    <source>
        <dbReference type="Proteomes" id="UP001465668"/>
    </source>
</evidence>